<proteinExistence type="predicted"/>
<reference evidence="1" key="1">
    <citation type="journal article" date="2014" name="Int. J. Syst. Evol. Microbiol.">
        <title>Complete genome sequence of Corynebacterium casei LMG S-19264T (=DSM 44701T), isolated from a smear-ripened cheese.</title>
        <authorList>
            <consortium name="US DOE Joint Genome Institute (JGI-PGF)"/>
            <person name="Walter F."/>
            <person name="Albersmeier A."/>
            <person name="Kalinowski J."/>
            <person name="Ruckert C."/>
        </authorList>
    </citation>
    <scope>NUCLEOTIDE SEQUENCE</scope>
    <source>
        <strain evidence="1">KCTC 32437</strain>
    </source>
</reference>
<reference evidence="1" key="2">
    <citation type="submission" date="2020-09" db="EMBL/GenBank/DDBJ databases">
        <authorList>
            <person name="Sun Q."/>
            <person name="Kim S."/>
        </authorList>
    </citation>
    <scope>NUCLEOTIDE SEQUENCE</scope>
    <source>
        <strain evidence="1">KCTC 32437</strain>
    </source>
</reference>
<evidence type="ECO:0008006" key="3">
    <source>
        <dbReference type="Google" id="ProtNLM"/>
    </source>
</evidence>
<dbReference type="InterPro" id="IPR009467">
    <property type="entry name" value="Glycolipid-bd_prot_put"/>
</dbReference>
<sequence length="188" mass="21331">MKPSSQNLFWRRLDAAGLERLELTIAENRIVANSTTIGVEDGGFRIEHRWVLTPDWSVQSCIVRKEGVRGRARLALERYGNGWKVDGDVRPDLEGTGEPDLSITPFCNSFPIRHMIAADQDHLTLDTSFIDAAAMRVSRSRQSYRRVGPDLFHYLDLGFADGFEAHISVDHMGLVIRYDGLFERVEVQ</sequence>
<evidence type="ECO:0000313" key="2">
    <source>
        <dbReference type="Proteomes" id="UP000646579"/>
    </source>
</evidence>
<organism evidence="1 2">
    <name type="scientific">Devosia pacifica</name>
    <dbReference type="NCBI Taxonomy" id="1335967"/>
    <lineage>
        <taxon>Bacteria</taxon>
        <taxon>Pseudomonadati</taxon>
        <taxon>Pseudomonadota</taxon>
        <taxon>Alphaproteobacteria</taxon>
        <taxon>Hyphomicrobiales</taxon>
        <taxon>Devosiaceae</taxon>
        <taxon>Devosia</taxon>
    </lineage>
</organism>
<keyword evidence="2" id="KW-1185">Reference proteome</keyword>
<dbReference type="SUPFAM" id="SSF159275">
    <property type="entry name" value="PA1994-like"/>
    <property type="match status" value="1"/>
</dbReference>
<comment type="caution">
    <text evidence="1">The sequence shown here is derived from an EMBL/GenBank/DDBJ whole genome shotgun (WGS) entry which is preliminary data.</text>
</comment>
<accession>A0A918VWG4</accession>
<dbReference type="EMBL" id="BMZE01000003">
    <property type="protein sequence ID" value="GHA29953.1"/>
    <property type="molecule type" value="Genomic_DNA"/>
</dbReference>
<dbReference type="Pfam" id="PF06475">
    <property type="entry name" value="Glycolipid_bind"/>
    <property type="match status" value="1"/>
</dbReference>
<dbReference type="Proteomes" id="UP000646579">
    <property type="component" value="Unassembled WGS sequence"/>
</dbReference>
<gene>
    <name evidence="1" type="ORF">GCM10007989_27030</name>
</gene>
<name>A0A918VWG4_9HYPH</name>
<evidence type="ECO:0000313" key="1">
    <source>
        <dbReference type="EMBL" id="GHA29953.1"/>
    </source>
</evidence>
<protein>
    <recommendedName>
        <fullName evidence="3">Glycolipid-binding domain-containing protein</fullName>
    </recommendedName>
</protein>
<dbReference type="RefSeq" id="WP_189426266.1">
    <property type="nucleotide sequence ID" value="NZ_BMZE01000003.1"/>
</dbReference>
<dbReference type="AlphaFoldDB" id="A0A918VWG4"/>